<keyword evidence="2" id="KW-1185">Reference proteome</keyword>
<evidence type="ECO:0000313" key="1">
    <source>
        <dbReference type="EMBL" id="MBP1080976.1"/>
    </source>
</evidence>
<gene>
    <name evidence="1" type="ORF">JOC74_001469</name>
</gene>
<dbReference type="Proteomes" id="UP000674416">
    <property type="component" value="Unassembled WGS sequence"/>
</dbReference>
<comment type="caution">
    <text evidence="1">The sequence shown here is derived from an EMBL/GenBank/DDBJ whole genome shotgun (WGS) entry which is preliminary data.</text>
</comment>
<sequence length="70" mass="8346">MKVTMLTPGSNIIWESSRMMLPEHREALVARKREILLVEKPELYQQHFEDMENIIHESMEFVFPLQFNGV</sequence>
<reference evidence="1 2" key="1">
    <citation type="submission" date="2021-01" db="EMBL/GenBank/DDBJ databases">
        <title>Genomic Encyclopedia of Type Strains, Phase IV (KMG-IV): sequencing the most valuable type-strain genomes for metagenomic binning, comparative biology and taxonomic classification.</title>
        <authorList>
            <person name="Goeker M."/>
        </authorList>
    </citation>
    <scope>NUCLEOTIDE SEQUENCE [LARGE SCALE GENOMIC DNA]</scope>
    <source>
        <strain evidence="1 2">DSM 103394</strain>
    </source>
</reference>
<organism evidence="1 2">
    <name type="scientific">Bacillus capparidis</name>
    <dbReference type="NCBI Taxonomy" id="1840411"/>
    <lineage>
        <taxon>Bacteria</taxon>
        <taxon>Bacillati</taxon>
        <taxon>Bacillota</taxon>
        <taxon>Bacilli</taxon>
        <taxon>Bacillales</taxon>
        <taxon>Bacillaceae</taxon>
        <taxon>Bacillus</taxon>
    </lineage>
</organism>
<proteinExistence type="predicted"/>
<name>A0ABS4CTW2_9BACI</name>
<accession>A0ABS4CTW2</accession>
<dbReference type="InterPro" id="IPR014962">
    <property type="entry name" value="YolD"/>
</dbReference>
<dbReference type="EMBL" id="JAFDST010000002">
    <property type="protein sequence ID" value="MBP1080976.1"/>
    <property type="molecule type" value="Genomic_DNA"/>
</dbReference>
<protein>
    <submittedName>
        <fullName evidence="1">Uncharacterized protein</fullName>
    </submittedName>
</protein>
<evidence type="ECO:0000313" key="2">
    <source>
        <dbReference type="Proteomes" id="UP000674416"/>
    </source>
</evidence>
<dbReference type="Pfam" id="PF08863">
    <property type="entry name" value="YolD"/>
    <property type="match status" value="1"/>
</dbReference>
<dbReference type="RefSeq" id="WP_053603940.1">
    <property type="nucleotide sequence ID" value="NZ_JAFDST010000002.1"/>
</dbReference>